<dbReference type="InterPro" id="IPR011010">
    <property type="entry name" value="DNA_brk_join_enz"/>
</dbReference>
<organism evidence="2 3">
    <name type="scientific">Molorchus minor</name>
    <dbReference type="NCBI Taxonomy" id="1323400"/>
    <lineage>
        <taxon>Eukaryota</taxon>
        <taxon>Metazoa</taxon>
        <taxon>Ecdysozoa</taxon>
        <taxon>Arthropoda</taxon>
        <taxon>Hexapoda</taxon>
        <taxon>Insecta</taxon>
        <taxon>Pterygota</taxon>
        <taxon>Neoptera</taxon>
        <taxon>Endopterygota</taxon>
        <taxon>Coleoptera</taxon>
        <taxon>Polyphaga</taxon>
        <taxon>Cucujiformia</taxon>
        <taxon>Chrysomeloidea</taxon>
        <taxon>Cerambycidae</taxon>
        <taxon>Lamiinae</taxon>
        <taxon>Monochamini</taxon>
        <taxon>Molorchus</taxon>
    </lineage>
</organism>
<evidence type="ECO:0000313" key="3">
    <source>
        <dbReference type="Proteomes" id="UP001162164"/>
    </source>
</evidence>
<reference evidence="2" key="1">
    <citation type="journal article" date="2023" name="Insect Mol. Biol.">
        <title>Genome sequencing provides insights into the evolution of gene families encoding plant cell wall-degrading enzymes in longhorned beetles.</title>
        <authorList>
            <person name="Shin N.R."/>
            <person name="Okamura Y."/>
            <person name="Kirsch R."/>
            <person name="Pauchet Y."/>
        </authorList>
    </citation>
    <scope>NUCLEOTIDE SEQUENCE</scope>
    <source>
        <strain evidence="2">MMC_N1</strain>
    </source>
</reference>
<name>A0ABQ9JTN6_9CUCU</name>
<evidence type="ECO:0000313" key="2">
    <source>
        <dbReference type="EMBL" id="KAJ8981032.1"/>
    </source>
</evidence>
<dbReference type="SUPFAM" id="SSF56349">
    <property type="entry name" value="DNA breaking-rejoining enzymes"/>
    <property type="match status" value="1"/>
</dbReference>
<sequence>MEVTEELPKVIEAAQMATSKLLPEKSRDKYEKDLFEKWCQEKGVKTVKEEALSAYFVKLNKEFSPNTLWAKYSMLKTVLKVKKNMDIKDISTFISEAPDDIYLLMKVATIFGLAGACRREELSKIFTADIADKGNLIEKGKCTKQCVGINSFGKMRSEIAAFLKLPNPELYTGHSFRPSSATLLANSGEGLTDIKRLGGWKSTTVAEGYIEGSTI</sequence>
<protein>
    <recommendedName>
        <fullName evidence="4">Tyr recombinase domain-containing protein</fullName>
    </recommendedName>
</protein>
<evidence type="ECO:0008006" key="4">
    <source>
        <dbReference type="Google" id="ProtNLM"/>
    </source>
</evidence>
<keyword evidence="1" id="KW-0233">DNA recombination</keyword>
<proteinExistence type="predicted"/>
<dbReference type="Proteomes" id="UP001162164">
    <property type="component" value="Unassembled WGS sequence"/>
</dbReference>
<keyword evidence="3" id="KW-1185">Reference proteome</keyword>
<dbReference type="InterPro" id="IPR013762">
    <property type="entry name" value="Integrase-like_cat_sf"/>
</dbReference>
<comment type="caution">
    <text evidence="2">The sequence shown here is derived from an EMBL/GenBank/DDBJ whole genome shotgun (WGS) entry which is preliminary data.</text>
</comment>
<accession>A0ABQ9JTN6</accession>
<dbReference type="EMBL" id="JAPWTJ010000209">
    <property type="protein sequence ID" value="KAJ8981032.1"/>
    <property type="molecule type" value="Genomic_DNA"/>
</dbReference>
<evidence type="ECO:0000256" key="1">
    <source>
        <dbReference type="ARBA" id="ARBA00023172"/>
    </source>
</evidence>
<gene>
    <name evidence="2" type="ORF">NQ317_007854</name>
</gene>
<dbReference type="Gene3D" id="1.10.443.10">
    <property type="entry name" value="Intergrase catalytic core"/>
    <property type="match status" value="1"/>
</dbReference>